<feature type="region of interest" description="Disordered" evidence="9">
    <location>
        <begin position="1"/>
        <end position="252"/>
    </location>
</feature>
<dbReference type="Proteomes" id="UP001460270">
    <property type="component" value="Unassembled WGS sequence"/>
</dbReference>
<evidence type="ECO:0000256" key="3">
    <source>
        <dbReference type="ARBA" id="ARBA00022491"/>
    </source>
</evidence>
<dbReference type="GO" id="GO:0097322">
    <property type="term" value="F:7SK snRNA binding"/>
    <property type="evidence" value="ECO:0007669"/>
    <property type="project" value="TreeGrafter"/>
</dbReference>
<evidence type="ECO:0000256" key="2">
    <source>
        <dbReference type="ARBA" id="ARBA00008409"/>
    </source>
</evidence>
<keyword evidence="4" id="KW-0805">Transcription regulation</keyword>
<name>A0AAW0NMF1_9GOBI</name>
<evidence type="ECO:0000256" key="9">
    <source>
        <dbReference type="SAM" id="MobiDB-lite"/>
    </source>
</evidence>
<dbReference type="InterPro" id="IPR024872">
    <property type="entry name" value="HEXIM"/>
</dbReference>
<feature type="compositionally biased region" description="Acidic residues" evidence="9">
    <location>
        <begin position="216"/>
        <end position="239"/>
    </location>
</feature>
<evidence type="ECO:0000313" key="11">
    <source>
        <dbReference type="Proteomes" id="UP001460270"/>
    </source>
</evidence>
<dbReference type="GO" id="GO:0004861">
    <property type="term" value="F:cyclin-dependent protein serine/threonine kinase inhibitor activity"/>
    <property type="evidence" value="ECO:0007669"/>
    <property type="project" value="InterPro"/>
</dbReference>
<comment type="similarity">
    <text evidence="2">Belongs to the HEXIM family.</text>
</comment>
<dbReference type="GO" id="GO:0005737">
    <property type="term" value="C:cytoplasm"/>
    <property type="evidence" value="ECO:0007669"/>
    <property type="project" value="InterPro"/>
</dbReference>
<feature type="compositionally biased region" description="Low complexity" evidence="9">
    <location>
        <begin position="87"/>
        <end position="105"/>
    </location>
</feature>
<evidence type="ECO:0000256" key="7">
    <source>
        <dbReference type="ARBA" id="ARBA00023242"/>
    </source>
</evidence>
<proteinExistence type="inferred from homology"/>
<keyword evidence="6" id="KW-0804">Transcription</keyword>
<organism evidence="10 11">
    <name type="scientific">Mugilogobius chulae</name>
    <name type="common">yellowstripe goby</name>
    <dbReference type="NCBI Taxonomy" id="88201"/>
    <lineage>
        <taxon>Eukaryota</taxon>
        <taxon>Metazoa</taxon>
        <taxon>Chordata</taxon>
        <taxon>Craniata</taxon>
        <taxon>Vertebrata</taxon>
        <taxon>Euteleostomi</taxon>
        <taxon>Actinopterygii</taxon>
        <taxon>Neopterygii</taxon>
        <taxon>Teleostei</taxon>
        <taxon>Neoteleostei</taxon>
        <taxon>Acanthomorphata</taxon>
        <taxon>Gobiaria</taxon>
        <taxon>Gobiiformes</taxon>
        <taxon>Gobioidei</taxon>
        <taxon>Gobiidae</taxon>
        <taxon>Gobionellinae</taxon>
        <taxon>Mugilogobius</taxon>
    </lineage>
</organism>
<evidence type="ECO:0000256" key="4">
    <source>
        <dbReference type="ARBA" id="ARBA00023015"/>
    </source>
</evidence>
<feature type="compositionally biased region" description="Polar residues" evidence="9">
    <location>
        <begin position="35"/>
        <end position="44"/>
    </location>
</feature>
<dbReference type="EMBL" id="JBBPFD010000013">
    <property type="protein sequence ID" value="KAK7901928.1"/>
    <property type="molecule type" value="Genomic_DNA"/>
</dbReference>
<feature type="compositionally biased region" description="Polar residues" evidence="9">
    <location>
        <begin position="52"/>
        <end position="71"/>
    </location>
</feature>
<dbReference type="PANTHER" id="PTHR13469:SF8">
    <property type="entry name" value="HEXIM P-TEFB COMPLEX SUBUNIT 1"/>
    <property type="match status" value="1"/>
</dbReference>
<feature type="region of interest" description="Disordered" evidence="9">
    <location>
        <begin position="305"/>
        <end position="342"/>
    </location>
</feature>
<dbReference type="GO" id="GO:0000122">
    <property type="term" value="P:negative regulation of transcription by RNA polymerase II"/>
    <property type="evidence" value="ECO:0007669"/>
    <property type="project" value="InterPro"/>
</dbReference>
<sequence>MSEASEQSHHLKTPGSPSGGSSSGDPVVEHPPSCKQKSAASPSATIGDAKETGNSSSSVRTGISTQTSYGNPNRGGCAQTSSPQSATRNLTGTTTTSTTSSNNTTRIMEKGTSRWTRTRGWSLARARSGTGVAPPERSATGSPILNFPGTRRKPWTRERLPERPGSERRCLQRDSRLRPTTPPISYGRARPRGARSKHGERGRAQTVRVGVGLEDTGSEEDFLDNTNNNEEEDEEEEGSDGIGRPGNAGGEFLQRDFSETYEMYHVESLQNMTKQELVKEYLELEKCMSRLEEENNRLRMAMEPRRAACPASGSWRRNWRDSRPKTASFSCRTSPRPSEHVT</sequence>
<dbReference type="GO" id="GO:0005654">
    <property type="term" value="C:nucleoplasm"/>
    <property type="evidence" value="ECO:0007669"/>
    <property type="project" value="TreeGrafter"/>
</dbReference>
<evidence type="ECO:0000256" key="1">
    <source>
        <dbReference type="ARBA" id="ARBA00004123"/>
    </source>
</evidence>
<feature type="coiled-coil region" evidence="8">
    <location>
        <begin position="274"/>
        <end position="301"/>
    </location>
</feature>
<dbReference type="PANTHER" id="PTHR13469">
    <property type="entry name" value="HEXAMETHYLENE BISACETAMIDE INDUCIBLE 1"/>
    <property type="match status" value="1"/>
</dbReference>
<dbReference type="Gene3D" id="6.10.250.2910">
    <property type="match status" value="1"/>
</dbReference>
<keyword evidence="7" id="KW-0539">Nucleus</keyword>
<dbReference type="Pfam" id="PF15313">
    <property type="entry name" value="HEXIM"/>
    <property type="match status" value="1"/>
</dbReference>
<protein>
    <submittedName>
        <fullName evidence="10">Uncharacterized protein</fullName>
    </submittedName>
</protein>
<keyword evidence="5 8" id="KW-0175">Coiled coil</keyword>
<evidence type="ECO:0000256" key="8">
    <source>
        <dbReference type="SAM" id="Coils"/>
    </source>
</evidence>
<keyword evidence="11" id="KW-1185">Reference proteome</keyword>
<reference evidence="11" key="1">
    <citation type="submission" date="2024-04" db="EMBL/GenBank/DDBJ databases">
        <title>Salinicola lusitanus LLJ914,a marine bacterium isolated from the Okinawa Trough.</title>
        <authorList>
            <person name="Li J."/>
        </authorList>
    </citation>
    <scope>NUCLEOTIDE SEQUENCE [LARGE SCALE GENOMIC DNA]</scope>
</reference>
<dbReference type="AlphaFoldDB" id="A0AAW0NMF1"/>
<dbReference type="PRINTS" id="PR02094">
    <property type="entry name" value="HEXIMFAMILY"/>
</dbReference>
<gene>
    <name evidence="10" type="ORF">WMY93_018697</name>
</gene>
<evidence type="ECO:0000256" key="6">
    <source>
        <dbReference type="ARBA" id="ARBA00023163"/>
    </source>
</evidence>
<evidence type="ECO:0000313" key="10">
    <source>
        <dbReference type="EMBL" id="KAK7901928.1"/>
    </source>
</evidence>
<feature type="compositionally biased region" description="Gly residues" evidence="9">
    <location>
        <begin position="240"/>
        <end position="249"/>
    </location>
</feature>
<accession>A0AAW0NMF1</accession>
<evidence type="ECO:0000256" key="5">
    <source>
        <dbReference type="ARBA" id="ARBA00023054"/>
    </source>
</evidence>
<keyword evidence="3" id="KW-0678">Repressor</keyword>
<comment type="caution">
    <text evidence="10">The sequence shown here is derived from an EMBL/GenBank/DDBJ whole genome shotgun (WGS) entry which is preliminary data.</text>
</comment>
<feature type="compositionally biased region" description="Polar residues" evidence="9">
    <location>
        <begin position="325"/>
        <end position="336"/>
    </location>
</feature>
<comment type="subcellular location">
    <subcellularLocation>
        <location evidence="1">Nucleus</location>
    </subcellularLocation>
</comment>
<feature type="compositionally biased region" description="Basic and acidic residues" evidence="9">
    <location>
        <begin position="155"/>
        <end position="177"/>
    </location>
</feature>